<dbReference type="PROSITE" id="PS50088">
    <property type="entry name" value="ANK_REPEAT"/>
    <property type="match status" value="2"/>
</dbReference>
<dbReference type="EMBL" id="CAAJGR010000117">
    <property type="protein sequence ID" value="VHO04829.1"/>
    <property type="molecule type" value="Genomic_DNA"/>
</dbReference>
<dbReference type="Pfam" id="PF12796">
    <property type="entry name" value="Ank_2"/>
    <property type="match status" value="1"/>
</dbReference>
<protein>
    <submittedName>
        <fullName evidence="6">Ankyrin</fullName>
    </submittedName>
</protein>
<name>A0A486XRC1_9GAMM</name>
<feature type="domain" description="Peptidase M56" evidence="5">
    <location>
        <begin position="17"/>
        <end position="284"/>
    </location>
</feature>
<evidence type="ECO:0000256" key="3">
    <source>
        <dbReference type="PROSITE-ProRule" id="PRU00023"/>
    </source>
</evidence>
<dbReference type="PROSITE" id="PS50297">
    <property type="entry name" value="ANK_REP_REGION"/>
    <property type="match status" value="1"/>
</dbReference>
<dbReference type="Pfam" id="PF05569">
    <property type="entry name" value="Peptidase_M56"/>
    <property type="match status" value="1"/>
</dbReference>
<organism evidence="6">
    <name type="scientific">Rheinheimera sp. BAL341</name>
    <dbReference type="NCBI Taxonomy" id="1708203"/>
    <lineage>
        <taxon>Bacteria</taxon>
        <taxon>Pseudomonadati</taxon>
        <taxon>Pseudomonadota</taxon>
        <taxon>Gammaproteobacteria</taxon>
        <taxon>Chromatiales</taxon>
        <taxon>Chromatiaceae</taxon>
        <taxon>Rheinheimera</taxon>
    </lineage>
</organism>
<dbReference type="SUPFAM" id="SSF48403">
    <property type="entry name" value="Ankyrin repeat"/>
    <property type="match status" value="1"/>
</dbReference>
<evidence type="ECO:0000256" key="1">
    <source>
        <dbReference type="ARBA" id="ARBA00022737"/>
    </source>
</evidence>
<keyword evidence="1" id="KW-0677">Repeat</keyword>
<keyword evidence="4" id="KW-0472">Membrane</keyword>
<dbReference type="InterPro" id="IPR008756">
    <property type="entry name" value="Peptidase_M56"/>
</dbReference>
<feature type="transmembrane region" description="Helical" evidence="4">
    <location>
        <begin position="41"/>
        <end position="63"/>
    </location>
</feature>
<dbReference type="Pfam" id="PF00023">
    <property type="entry name" value="Ank"/>
    <property type="match status" value="1"/>
</dbReference>
<evidence type="ECO:0000313" key="6">
    <source>
        <dbReference type="EMBL" id="VHO04829.1"/>
    </source>
</evidence>
<proteinExistence type="predicted"/>
<feature type="repeat" description="ANK" evidence="3">
    <location>
        <begin position="398"/>
        <end position="430"/>
    </location>
</feature>
<dbReference type="CDD" id="cd07341">
    <property type="entry name" value="M56_BlaR1_MecR1_like"/>
    <property type="match status" value="1"/>
</dbReference>
<reference evidence="6" key="1">
    <citation type="submission" date="2019-04" db="EMBL/GenBank/DDBJ databases">
        <authorList>
            <person name="Brambilla D."/>
        </authorList>
    </citation>
    <scope>NUCLEOTIDE SEQUENCE</scope>
    <source>
        <strain evidence="6">BAL1</strain>
    </source>
</reference>
<evidence type="ECO:0000256" key="2">
    <source>
        <dbReference type="ARBA" id="ARBA00023043"/>
    </source>
</evidence>
<evidence type="ECO:0000256" key="4">
    <source>
        <dbReference type="SAM" id="Phobius"/>
    </source>
</evidence>
<sequence length="527" mass="57680">MLEISYLAFYVLLHLVLAALLVPLVYGISRSGLCPPPGWMLRIWTGVALILFVLPMILLQPWALDQQLLPWFHGSMAQVLTTTEPAALTGHLIASESRQIRQHHFALLSQILYFLAPVFWLWLFLPLCSAVKVIGLLRSYRASRWLVRTAQACELPPEFLAVAAPLPVKVHPEIHSPMLLGLRQPLILLPAAMLQQCSHQELNHVLRHEQSHWQQGDLAAFYLQQWLGIFCWWSPCWRLLGNEWLRCRELRADAQVLAALPDKSAQLAYAQTLLNCSAAKPSASPSPVSITSGSDLALRWLQQPLLAVRIQAVLTPSPLRYGAVGFGALVGAALLLLMAVALLSSQWQLADLPKRHAQIRLSQLQPLSELLKAVAANDAAKVQQFLDQGAPFNLPMPGQGSPLMVAVRKQHTEMVELLLAAGADVNVSSKGDGNALIIATQLGDLTMAKRLLQAGADVNAVVLADETALINASYHGDLAMVQLLLDAGALINLQVETPLSDGRLIRSALNRAANAEMRAYLLAQGAR</sequence>
<dbReference type="Gene3D" id="1.25.40.20">
    <property type="entry name" value="Ankyrin repeat-containing domain"/>
    <property type="match status" value="1"/>
</dbReference>
<dbReference type="InterPro" id="IPR002110">
    <property type="entry name" value="Ankyrin_rpt"/>
</dbReference>
<dbReference type="InterPro" id="IPR036770">
    <property type="entry name" value="Ankyrin_rpt-contain_sf"/>
</dbReference>
<feature type="transmembrane region" description="Helical" evidence="4">
    <location>
        <begin position="319"/>
        <end position="343"/>
    </location>
</feature>
<feature type="transmembrane region" description="Helical" evidence="4">
    <location>
        <begin position="111"/>
        <end position="134"/>
    </location>
</feature>
<evidence type="ECO:0000259" key="5">
    <source>
        <dbReference type="Pfam" id="PF05569"/>
    </source>
</evidence>
<keyword evidence="4" id="KW-0812">Transmembrane</keyword>
<dbReference type="SMART" id="SM00248">
    <property type="entry name" value="ANK"/>
    <property type="match status" value="3"/>
</dbReference>
<dbReference type="PANTHER" id="PTHR24171">
    <property type="entry name" value="ANKYRIN REPEAT DOMAIN-CONTAINING PROTEIN 39-RELATED"/>
    <property type="match status" value="1"/>
</dbReference>
<dbReference type="PANTHER" id="PTHR24171:SF8">
    <property type="entry name" value="BRCA1-ASSOCIATED RING DOMAIN PROTEIN 1"/>
    <property type="match status" value="1"/>
</dbReference>
<feature type="repeat" description="ANK" evidence="3">
    <location>
        <begin position="464"/>
        <end position="496"/>
    </location>
</feature>
<dbReference type="GO" id="GO:0004842">
    <property type="term" value="F:ubiquitin-protein transferase activity"/>
    <property type="evidence" value="ECO:0007669"/>
    <property type="project" value="TreeGrafter"/>
</dbReference>
<dbReference type="GO" id="GO:0085020">
    <property type="term" value="P:protein K6-linked ubiquitination"/>
    <property type="evidence" value="ECO:0007669"/>
    <property type="project" value="TreeGrafter"/>
</dbReference>
<keyword evidence="2 3" id="KW-0040">ANK repeat</keyword>
<feature type="transmembrane region" description="Helical" evidence="4">
    <location>
        <begin position="6"/>
        <end position="29"/>
    </location>
</feature>
<keyword evidence="4" id="KW-1133">Transmembrane helix</keyword>
<accession>A0A486XRC1</accession>
<gene>
    <name evidence="6" type="ORF">BAL341_2101</name>
</gene>
<dbReference type="AlphaFoldDB" id="A0A486XRC1"/>